<evidence type="ECO:0000313" key="2">
    <source>
        <dbReference type="EMBL" id="AEP31077.1"/>
    </source>
</evidence>
<dbReference type="HOGENOM" id="CLU_060693_0_0_6"/>
<dbReference type="InterPro" id="IPR011990">
    <property type="entry name" value="TPR-like_helical_dom_sf"/>
</dbReference>
<dbReference type="EMBL" id="CP003060">
    <property type="protein sequence ID" value="AEP31077.1"/>
    <property type="molecule type" value="Genomic_DNA"/>
</dbReference>
<name>G4QDP8_GLANF</name>
<dbReference type="KEGG" id="gni:GNIT_2981"/>
<organism evidence="2 3">
    <name type="scientific">Glaciecola nitratireducens (strain JCM 12485 / KCTC 12276 / FR1064)</name>
    <dbReference type="NCBI Taxonomy" id="1085623"/>
    <lineage>
        <taxon>Bacteria</taxon>
        <taxon>Pseudomonadati</taxon>
        <taxon>Pseudomonadota</taxon>
        <taxon>Gammaproteobacteria</taxon>
        <taxon>Alteromonadales</taxon>
        <taxon>Alteromonadaceae</taxon>
        <taxon>Brumicola</taxon>
    </lineage>
</organism>
<keyword evidence="3" id="KW-1185">Reference proteome</keyword>
<dbReference type="eggNOG" id="COG0457">
    <property type="taxonomic scope" value="Bacteria"/>
</dbReference>
<evidence type="ECO:0000313" key="3">
    <source>
        <dbReference type="Proteomes" id="UP000009282"/>
    </source>
</evidence>
<reference evidence="2 3" key="1">
    <citation type="journal article" date="2011" name="J. Bacteriol.">
        <title>Complete genome sequence of seawater bacterium Glaciecola nitratireducens FR1064T.</title>
        <authorList>
            <person name="Bian F."/>
            <person name="Qin Q.L."/>
            <person name="Xie B.B."/>
            <person name="Shu Y.L."/>
            <person name="Zhang X.Y."/>
            <person name="Yu Y."/>
            <person name="Chen B."/>
            <person name="Chen X.L."/>
            <person name="Zhou B.C."/>
            <person name="Zhang Y.Z."/>
        </authorList>
    </citation>
    <scope>NUCLEOTIDE SEQUENCE [LARGE SCALE GENOMIC DNA]</scope>
    <source>
        <strain evidence="3">JCM 12485 / KCTC 12276 / FR1064</strain>
    </source>
</reference>
<evidence type="ECO:0000256" key="1">
    <source>
        <dbReference type="SAM" id="SignalP"/>
    </source>
</evidence>
<protein>
    <submittedName>
        <fullName evidence="2">TPR repeat-containing protein</fullName>
    </submittedName>
</protein>
<dbReference type="Gene3D" id="1.25.40.10">
    <property type="entry name" value="Tetratricopeptide repeat domain"/>
    <property type="match status" value="1"/>
</dbReference>
<gene>
    <name evidence="2" type="ordered locus">GNIT_2981</name>
</gene>
<keyword evidence="1" id="KW-0732">Signal</keyword>
<dbReference type="STRING" id="1085623.GNIT_2981"/>
<feature type="chain" id="PRO_5003467188" evidence="1">
    <location>
        <begin position="21"/>
        <end position="355"/>
    </location>
</feature>
<dbReference type="Proteomes" id="UP000009282">
    <property type="component" value="Chromosome"/>
</dbReference>
<proteinExistence type="predicted"/>
<dbReference type="AlphaFoldDB" id="G4QDP8"/>
<sequence>MKRLFVISLILFIHSNVSLASEPYVPKSSSVIVAKWPTQASNLSVSEQIKKLLSDAPYPGNSVNYPLAASLLRQASVQDVSAADRLYYDAVIKQHYHLFEESKELLGSLLKMQPKNANAILLLANMHSVLGEHEFAEKTCLRLITIAQQSVVATCAINAKAQNGDLSLSLQQLSVILKNRSSDDNRVAIWSSETYASLAKENGELLRAEKILSPYLEQKVPVSFWVLWADIQLELGKPDKVIRRLGDVVNNSSNQDDALILRLAIAEQSSALSDNVWLKKVRSRAELRESRDDKEHAFDIALYYYFIERDYQKANAWALINWQQAKLLDDKRLLEMTELAALDFSSENKLKENTQ</sequence>
<feature type="signal peptide" evidence="1">
    <location>
        <begin position="1"/>
        <end position="20"/>
    </location>
</feature>
<dbReference type="SUPFAM" id="SSF48452">
    <property type="entry name" value="TPR-like"/>
    <property type="match status" value="1"/>
</dbReference>
<accession>G4QDP8</accession>